<gene>
    <name evidence="3" type="ORF">EJP77_02435</name>
</gene>
<organism evidence="3 4">
    <name type="scientific">Paenibacillus zeisoli</name>
    <dbReference type="NCBI Taxonomy" id="2496267"/>
    <lineage>
        <taxon>Bacteria</taxon>
        <taxon>Bacillati</taxon>
        <taxon>Bacillota</taxon>
        <taxon>Bacilli</taxon>
        <taxon>Bacillales</taxon>
        <taxon>Paenibacillaceae</taxon>
        <taxon>Paenibacillus</taxon>
    </lineage>
</organism>
<feature type="domain" description="HTH arsR-type" evidence="2">
    <location>
        <begin position="210"/>
        <end position="304"/>
    </location>
</feature>
<dbReference type="GO" id="GO:0003677">
    <property type="term" value="F:DNA binding"/>
    <property type="evidence" value="ECO:0007669"/>
    <property type="project" value="UniProtKB-KW"/>
</dbReference>
<dbReference type="InterPro" id="IPR036390">
    <property type="entry name" value="WH_DNA-bd_sf"/>
</dbReference>
<accession>A0A433XP59</accession>
<dbReference type="InterPro" id="IPR001845">
    <property type="entry name" value="HTH_ArsR_DNA-bd_dom"/>
</dbReference>
<dbReference type="GO" id="GO:0003700">
    <property type="term" value="F:DNA-binding transcription factor activity"/>
    <property type="evidence" value="ECO:0007669"/>
    <property type="project" value="InterPro"/>
</dbReference>
<dbReference type="InterPro" id="IPR011991">
    <property type="entry name" value="ArsR-like_HTH"/>
</dbReference>
<comment type="caution">
    <text evidence="3">The sequence shown here is derived from an EMBL/GenBank/DDBJ whole genome shotgun (WGS) entry which is preliminary data.</text>
</comment>
<dbReference type="SMART" id="SM00418">
    <property type="entry name" value="HTH_ARSR"/>
    <property type="match status" value="1"/>
</dbReference>
<proteinExistence type="predicted"/>
<dbReference type="InterPro" id="IPR036388">
    <property type="entry name" value="WH-like_DNA-bd_sf"/>
</dbReference>
<dbReference type="PROSITE" id="PS50987">
    <property type="entry name" value="HTH_ARSR_2"/>
    <property type="match status" value="1"/>
</dbReference>
<keyword evidence="4" id="KW-1185">Reference proteome</keyword>
<sequence length="304" mass="35601">MTFRVEVQFEPIHELINSLHTYICRSSHKKIDLSSSWATSAKKLLAPEFANMLDETDVDADWKLMYLLVHLCPDKTEVSSFISWLENLTLGELYDMIAEYSTYLPENMGKFHSKSLVLFGQWNELYFKNIRPEILTSLHQEKKSRLDKLLEMNSELFIDSTTNGLMFKPISGLEEIILIPQFHFQPISVIYHYGKFTICSYSARIYFADHDENISPQNYRMLRSVGEKSRLKILRYLNKGPRSFIEIVRYLKLSKGITHDHISNLRRAGLIYAHFEGEALTEYSLRPSGLEEMQKNLLEYITEY</sequence>
<dbReference type="EMBL" id="RZNX01000001">
    <property type="protein sequence ID" value="RUT35882.1"/>
    <property type="molecule type" value="Genomic_DNA"/>
</dbReference>
<dbReference type="CDD" id="cd00090">
    <property type="entry name" value="HTH_ARSR"/>
    <property type="match status" value="1"/>
</dbReference>
<name>A0A433XP59_9BACL</name>
<evidence type="ECO:0000313" key="3">
    <source>
        <dbReference type="EMBL" id="RUT35882.1"/>
    </source>
</evidence>
<keyword evidence="1" id="KW-0238">DNA-binding</keyword>
<dbReference type="OrthoDB" id="2646147at2"/>
<evidence type="ECO:0000256" key="1">
    <source>
        <dbReference type="ARBA" id="ARBA00023125"/>
    </source>
</evidence>
<dbReference type="SUPFAM" id="SSF46785">
    <property type="entry name" value="Winged helix' DNA-binding domain"/>
    <property type="match status" value="1"/>
</dbReference>
<dbReference type="Pfam" id="PF01022">
    <property type="entry name" value="HTH_5"/>
    <property type="match status" value="1"/>
</dbReference>
<reference evidence="3 4" key="1">
    <citation type="submission" date="2018-12" db="EMBL/GenBank/DDBJ databases">
        <authorList>
            <person name="Sun L."/>
            <person name="Chen Z."/>
        </authorList>
    </citation>
    <scope>NUCLEOTIDE SEQUENCE [LARGE SCALE GENOMIC DNA]</scope>
    <source>
        <strain evidence="3 4">3-5-3</strain>
    </source>
</reference>
<evidence type="ECO:0000313" key="4">
    <source>
        <dbReference type="Proteomes" id="UP000272464"/>
    </source>
</evidence>
<dbReference type="AlphaFoldDB" id="A0A433XP59"/>
<evidence type="ECO:0000259" key="2">
    <source>
        <dbReference type="PROSITE" id="PS50987"/>
    </source>
</evidence>
<dbReference type="RefSeq" id="WP_127197579.1">
    <property type="nucleotide sequence ID" value="NZ_RZNX01000001.1"/>
</dbReference>
<protein>
    <submittedName>
        <fullName evidence="3">ArsR family transcriptional regulator</fullName>
    </submittedName>
</protein>
<dbReference type="Gene3D" id="1.10.10.10">
    <property type="entry name" value="Winged helix-like DNA-binding domain superfamily/Winged helix DNA-binding domain"/>
    <property type="match status" value="1"/>
</dbReference>
<dbReference type="Proteomes" id="UP000272464">
    <property type="component" value="Unassembled WGS sequence"/>
</dbReference>